<protein>
    <submittedName>
        <fullName evidence="1">Uncharacterized protein</fullName>
    </submittedName>
</protein>
<keyword evidence="2" id="KW-1185">Reference proteome</keyword>
<evidence type="ECO:0000313" key="1">
    <source>
        <dbReference type="EMBL" id="KAI3723864.1"/>
    </source>
</evidence>
<comment type="caution">
    <text evidence="1">The sequence shown here is derived from an EMBL/GenBank/DDBJ whole genome shotgun (WGS) entry which is preliminary data.</text>
</comment>
<evidence type="ECO:0000313" key="2">
    <source>
        <dbReference type="Proteomes" id="UP001055811"/>
    </source>
</evidence>
<dbReference type="Proteomes" id="UP001055811">
    <property type="component" value="Linkage Group LG06"/>
</dbReference>
<reference evidence="1 2" key="2">
    <citation type="journal article" date="2022" name="Mol. Ecol. Resour.">
        <title>The genomes of chicory, endive, great burdock and yacon provide insights into Asteraceae paleo-polyploidization history and plant inulin production.</title>
        <authorList>
            <person name="Fan W."/>
            <person name="Wang S."/>
            <person name="Wang H."/>
            <person name="Wang A."/>
            <person name="Jiang F."/>
            <person name="Liu H."/>
            <person name="Zhao H."/>
            <person name="Xu D."/>
            <person name="Zhang Y."/>
        </authorList>
    </citation>
    <scope>NUCLEOTIDE SEQUENCE [LARGE SCALE GENOMIC DNA]</scope>
    <source>
        <strain evidence="2">cv. Punajuju</strain>
        <tissue evidence="1">Leaves</tissue>
    </source>
</reference>
<gene>
    <name evidence="1" type="ORF">L2E82_35625</name>
</gene>
<name>A0ACB9BPN7_CICIN</name>
<sequence length="91" mass="10431">MIALFAQEATIRSLPDMIVATLGRMIDHLRKSMSVDLDDLAVLILDETDCLLELGFKHEIPELIGYGKNTSKHLNMFNKMQVYVNMHKEVR</sequence>
<organism evidence="1 2">
    <name type="scientific">Cichorium intybus</name>
    <name type="common">Chicory</name>
    <dbReference type="NCBI Taxonomy" id="13427"/>
    <lineage>
        <taxon>Eukaryota</taxon>
        <taxon>Viridiplantae</taxon>
        <taxon>Streptophyta</taxon>
        <taxon>Embryophyta</taxon>
        <taxon>Tracheophyta</taxon>
        <taxon>Spermatophyta</taxon>
        <taxon>Magnoliopsida</taxon>
        <taxon>eudicotyledons</taxon>
        <taxon>Gunneridae</taxon>
        <taxon>Pentapetalae</taxon>
        <taxon>asterids</taxon>
        <taxon>campanulids</taxon>
        <taxon>Asterales</taxon>
        <taxon>Asteraceae</taxon>
        <taxon>Cichorioideae</taxon>
        <taxon>Cichorieae</taxon>
        <taxon>Cichoriinae</taxon>
        <taxon>Cichorium</taxon>
    </lineage>
</organism>
<reference evidence="2" key="1">
    <citation type="journal article" date="2022" name="Mol. Ecol. Resour.">
        <title>The genomes of chicory, endive, great burdock and yacon provide insights into Asteraceae palaeo-polyploidization history and plant inulin production.</title>
        <authorList>
            <person name="Fan W."/>
            <person name="Wang S."/>
            <person name="Wang H."/>
            <person name="Wang A."/>
            <person name="Jiang F."/>
            <person name="Liu H."/>
            <person name="Zhao H."/>
            <person name="Xu D."/>
            <person name="Zhang Y."/>
        </authorList>
    </citation>
    <scope>NUCLEOTIDE SEQUENCE [LARGE SCALE GENOMIC DNA]</scope>
    <source>
        <strain evidence="2">cv. Punajuju</strain>
    </source>
</reference>
<dbReference type="EMBL" id="CM042014">
    <property type="protein sequence ID" value="KAI3723864.1"/>
    <property type="molecule type" value="Genomic_DNA"/>
</dbReference>
<proteinExistence type="predicted"/>
<accession>A0ACB9BPN7</accession>